<dbReference type="GO" id="GO:0006139">
    <property type="term" value="P:nucleobase-containing compound metabolic process"/>
    <property type="evidence" value="ECO:0007669"/>
    <property type="project" value="InterPro"/>
</dbReference>
<dbReference type="EMBL" id="LN890655">
    <property type="protein sequence ID" value="CUS02854.2"/>
    <property type="molecule type" value="Genomic_DNA"/>
</dbReference>
<dbReference type="EC" id="3.1.13.5" evidence="2"/>
<dbReference type="InterPro" id="IPR002562">
    <property type="entry name" value="3'-5'_exonuclease_dom"/>
</dbReference>
<dbReference type="Pfam" id="PF00570">
    <property type="entry name" value="HRDC"/>
    <property type="match status" value="2"/>
</dbReference>
<dbReference type="InterPro" id="IPR051086">
    <property type="entry name" value="RNase_D-like"/>
</dbReference>
<feature type="domain" description="HRDC" evidence="1">
    <location>
        <begin position="221"/>
        <end position="301"/>
    </location>
</feature>
<dbReference type="InterPro" id="IPR012337">
    <property type="entry name" value="RNaseH-like_sf"/>
</dbReference>
<feature type="domain" description="HRDC" evidence="1">
    <location>
        <begin position="310"/>
        <end position="383"/>
    </location>
</feature>
<dbReference type="PANTHER" id="PTHR47649">
    <property type="entry name" value="RIBONUCLEASE D"/>
    <property type="match status" value="1"/>
</dbReference>
<name>A0A160T077_9CHLR</name>
<evidence type="ECO:0000313" key="3">
    <source>
        <dbReference type="Proteomes" id="UP000215027"/>
    </source>
</evidence>
<dbReference type="GO" id="GO:0008408">
    <property type="term" value="F:3'-5' exonuclease activity"/>
    <property type="evidence" value="ECO:0007669"/>
    <property type="project" value="InterPro"/>
</dbReference>
<dbReference type="InterPro" id="IPR018392">
    <property type="entry name" value="LysM"/>
</dbReference>
<dbReference type="SMART" id="SM00341">
    <property type="entry name" value="HRDC"/>
    <property type="match status" value="2"/>
</dbReference>
<dbReference type="GO" id="GO:0003676">
    <property type="term" value="F:nucleic acid binding"/>
    <property type="evidence" value="ECO:0007669"/>
    <property type="project" value="InterPro"/>
</dbReference>
<dbReference type="SMART" id="SM00474">
    <property type="entry name" value="35EXOc"/>
    <property type="match status" value="1"/>
</dbReference>
<dbReference type="GO" id="GO:0033890">
    <property type="term" value="F:ribonuclease D activity"/>
    <property type="evidence" value="ECO:0007669"/>
    <property type="project" value="UniProtKB-EC"/>
</dbReference>
<dbReference type="RefSeq" id="WP_095042423.1">
    <property type="nucleotide sequence ID" value="NZ_LN890655.1"/>
</dbReference>
<dbReference type="Pfam" id="PF01612">
    <property type="entry name" value="DNA_pol_A_exo1"/>
    <property type="match status" value="1"/>
</dbReference>
<dbReference type="SUPFAM" id="SSF53098">
    <property type="entry name" value="Ribonuclease H-like"/>
    <property type="match status" value="1"/>
</dbReference>
<keyword evidence="2" id="KW-0378">Hydrolase</keyword>
<dbReference type="SUPFAM" id="SSF47819">
    <property type="entry name" value="HRDC-like"/>
    <property type="match status" value="2"/>
</dbReference>
<sequence length="383" mass="43197">MTPDAHNQPPLAPFRYVAGRAAWQACLRDLQAAPRLAIDLEANSMFAYRERACLIQISTANADYILDPLADLDFSPLGVIIANPAVEKIFHAAEYDLILMGRDYGWQLSNLFDTMWAARILGYQQIGLANLLDKYFGLHISKRFQKANWCHRPLSAGELAYAQKDTHYLPALRDRLAAELDARGHTVEAAEIFAEQTHVRLPDNGFDPDGFWHINGAYDLAPAEQAVLKALYLFREREAKRRDAPHFKVLSDRTLLELATTAPTRTADLGRIHGMSEGQQQRYGRNILHVIAEAADAPPPQPPKRQPRLPEAVLNRYDLLHRWRKARAQARGVESDVVMSRDSLWAIAKANPRTLDELQALNTLGPWRLATYGDELLRIGARD</sequence>
<dbReference type="Gene3D" id="1.10.150.80">
    <property type="entry name" value="HRDC domain"/>
    <property type="match status" value="2"/>
</dbReference>
<evidence type="ECO:0000259" key="1">
    <source>
        <dbReference type="PROSITE" id="PS50967"/>
    </source>
</evidence>
<accession>A0A160T077</accession>
<protein>
    <submittedName>
        <fullName evidence="2">Ribonuclease D</fullName>
        <ecNumber evidence="2">3.1.13.5</ecNumber>
    </submittedName>
</protein>
<dbReference type="KEGG" id="pbf:CFX0092_A0976"/>
<gene>
    <name evidence="2" type="ORF">CFX0092_A0976</name>
</gene>
<dbReference type="OrthoDB" id="144122at2"/>
<dbReference type="Proteomes" id="UP000215027">
    <property type="component" value="Chromosome I"/>
</dbReference>
<dbReference type="InterPro" id="IPR010997">
    <property type="entry name" value="HRDC-like_sf"/>
</dbReference>
<dbReference type="InterPro" id="IPR036397">
    <property type="entry name" value="RNaseH_sf"/>
</dbReference>
<dbReference type="AlphaFoldDB" id="A0A160T077"/>
<organism evidence="2 3">
    <name type="scientific">Candidatus Promineifilum breve</name>
    <dbReference type="NCBI Taxonomy" id="1806508"/>
    <lineage>
        <taxon>Bacteria</taxon>
        <taxon>Bacillati</taxon>
        <taxon>Chloroflexota</taxon>
        <taxon>Ardenticatenia</taxon>
        <taxon>Candidatus Promineifilales</taxon>
        <taxon>Candidatus Promineifilaceae</taxon>
        <taxon>Candidatus Promineifilum</taxon>
    </lineage>
</organism>
<dbReference type="CDD" id="cd00118">
    <property type="entry name" value="LysM"/>
    <property type="match status" value="1"/>
</dbReference>
<reference evidence="2" key="1">
    <citation type="submission" date="2016-01" db="EMBL/GenBank/DDBJ databases">
        <authorList>
            <person name="Mcilroy J.S."/>
            <person name="Karst M S."/>
            <person name="Albertsen M."/>
        </authorList>
    </citation>
    <scope>NUCLEOTIDE SEQUENCE</scope>
    <source>
        <strain evidence="2">Cfx-K</strain>
    </source>
</reference>
<dbReference type="PROSITE" id="PS50967">
    <property type="entry name" value="HRDC"/>
    <property type="match status" value="2"/>
</dbReference>
<dbReference type="InterPro" id="IPR002121">
    <property type="entry name" value="HRDC_dom"/>
</dbReference>
<keyword evidence="3" id="KW-1185">Reference proteome</keyword>
<dbReference type="PANTHER" id="PTHR47649:SF1">
    <property type="entry name" value="RIBONUCLEASE D"/>
    <property type="match status" value="1"/>
</dbReference>
<dbReference type="CDD" id="cd06142">
    <property type="entry name" value="RNaseD_exo"/>
    <property type="match status" value="1"/>
</dbReference>
<dbReference type="Gene3D" id="3.30.420.10">
    <property type="entry name" value="Ribonuclease H-like superfamily/Ribonuclease H"/>
    <property type="match status" value="1"/>
</dbReference>
<dbReference type="InterPro" id="IPR044876">
    <property type="entry name" value="HRDC_dom_sf"/>
</dbReference>
<dbReference type="GO" id="GO:0000166">
    <property type="term" value="F:nucleotide binding"/>
    <property type="evidence" value="ECO:0007669"/>
    <property type="project" value="InterPro"/>
</dbReference>
<proteinExistence type="predicted"/>
<evidence type="ECO:0000313" key="2">
    <source>
        <dbReference type="EMBL" id="CUS02854.2"/>
    </source>
</evidence>